<keyword evidence="1" id="KW-0540">Nuclease</keyword>
<accession>A0A392R599</accession>
<keyword evidence="1" id="KW-0269">Exonuclease</keyword>
<protein>
    <submittedName>
        <fullName evidence="1">5' exonuclease Apollo-like</fullName>
    </submittedName>
</protein>
<keyword evidence="2" id="KW-1185">Reference proteome</keyword>
<dbReference type="AlphaFoldDB" id="A0A392R599"/>
<feature type="non-terminal residue" evidence="1">
    <location>
        <position position="1"/>
    </location>
</feature>
<dbReference type="Proteomes" id="UP000265520">
    <property type="component" value="Unassembled WGS sequence"/>
</dbReference>
<evidence type="ECO:0000313" key="1">
    <source>
        <dbReference type="EMBL" id="MCI31016.1"/>
    </source>
</evidence>
<reference evidence="1 2" key="1">
    <citation type="journal article" date="2018" name="Front. Plant Sci.">
        <title>Red Clover (Trifolium pratense) and Zigzag Clover (T. medium) - A Picture of Genomic Similarities and Differences.</title>
        <authorList>
            <person name="Dluhosova J."/>
            <person name="Istvanek J."/>
            <person name="Nedelnik J."/>
            <person name="Repkova J."/>
        </authorList>
    </citation>
    <scope>NUCLEOTIDE SEQUENCE [LARGE SCALE GENOMIC DNA]</scope>
    <source>
        <strain evidence="2">cv. 10/8</strain>
        <tissue evidence="1">Leaf</tissue>
    </source>
</reference>
<proteinExistence type="predicted"/>
<evidence type="ECO:0000313" key="2">
    <source>
        <dbReference type="Proteomes" id="UP000265520"/>
    </source>
</evidence>
<dbReference type="EMBL" id="LXQA010183998">
    <property type="protein sequence ID" value="MCI31016.1"/>
    <property type="molecule type" value="Genomic_DNA"/>
</dbReference>
<sequence length="131" mass="14610">PSNRSPVTLFGRARLGLQDVDILRGGCNILSGNLPLQTVSSDVRQEVLDAAAEVKRERSTGINVNDYHQQYEVQENTRVHKSASCENSGSPGLSEHVKKYYRSMNLPILRPLPSLVDLMNSRKRAKRGTNH</sequence>
<name>A0A392R599_9FABA</name>
<organism evidence="1 2">
    <name type="scientific">Trifolium medium</name>
    <dbReference type="NCBI Taxonomy" id="97028"/>
    <lineage>
        <taxon>Eukaryota</taxon>
        <taxon>Viridiplantae</taxon>
        <taxon>Streptophyta</taxon>
        <taxon>Embryophyta</taxon>
        <taxon>Tracheophyta</taxon>
        <taxon>Spermatophyta</taxon>
        <taxon>Magnoliopsida</taxon>
        <taxon>eudicotyledons</taxon>
        <taxon>Gunneridae</taxon>
        <taxon>Pentapetalae</taxon>
        <taxon>rosids</taxon>
        <taxon>fabids</taxon>
        <taxon>Fabales</taxon>
        <taxon>Fabaceae</taxon>
        <taxon>Papilionoideae</taxon>
        <taxon>50 kb inversion clade</taxon>
        <taxon>NPAAA clade</taxon>
        <taxon>Hologalegina</taxon>
        <taxon>IRL clade</taxon>
        <taxon>Trifolieae</taxon>
        <taxon>Trifolium</taxon>
    </lineage>
</organism>
<dbReference type="GO" id="GO:0004527">
    <property type="term" value="F:exonuclease activity"/>
    <property type="evidence" value="ECO:0007669"/>
    <property type="project" value="UniProtKB-KW"/>
</dbReference>
<keyword evidence="1" id="KW-0378">Hydrolase</keyword>
<comment type="caution">
    <text evidence="1">The sequence shown here is derived from an EMBL/GenBank/DDBJ whole genome shotgun (WGS) entry which is preliminary data.</text>
</comment>